<sequence length="142" mass="16052">MRSWVYYIEILAHHEGGKQERRSAVYVVALPSNENLSPVDMECYASEYAPFKLALNHGKAYAIGVDKAIEKPENYNLSGYREDLELYVFKEGLSFREGLVEVYKLLYDSLSKEGLIAVEPVVDVGSPPKDLMLECLKEVIST</sequence>
<dbReference type="EMBL" id="DSFP01000070">
    <property type="protein sequence ID" value="HEW46673.1"/>
    <property type="molecule type" value="Genomic_DNA"/>
</dbReference>
<accession>A0A7C2ZPY8</accession>
<name>A0A7C2ZPY8_9AQUI</name>
<proteinExistence type="predicted"/>
<reference evidence="1" key="1">
    <citation type="journal article" date="2020" name="mSystems">
        <title>Genome- and Community-Level Interaction Insights into Carbon Utilization and Element Cycling Functions of Hydrothermarchaeota in Hydrothermal Sediment.</title>
        <authorList>
            <person name="Zhou Z."/>
            <person name="Liu Y."/>
            <person name="Xu W."/>
            <person name="Pan J."/>
            <person name="Luo Z.H."/>
            <person name="Li M."/>
        </authorList>
    </citation>
    <scope>NUCLEOTIDE SEQUENCE [LARGE SCALE GENOMIC DNA]</scope>
    <source>
        <strain evidence="1">SpSt-132</strain>
    </source>
</reference>
<comment type="caution">
    <text evidence="1">The sequence shown here is derived from an EMBL/GenBank/DDBJ whole genome shotgun (WGS) entry which is preliminary data.</text>
</comment>
<gene>
    <name evidence="1" type="ORF">ENO47_08450</name>
</gene>
<protein>
    <submittedName>
        <fullName evidence="1">Uncharacterized protein</fullName>
    </submittedName>
</protein>
<evidence type="ECO:0000313" key="1">
    <source>
        <dbReference type="EMBL" id="HEW46673.1"/>
    </source>
</evidence>
<dbReference type="AlphaFoldDB" id="A0A7C2ZPY8"/>
<organism evidence="1">
    <name type="scientific">Hydrogenobacter sp</name>
    <dbReference type="NCBI Taxonomy" id="2152829"/>
    <lineage>
        <taxon>Bacteria</taxon>
        <taxon>Pseudomonadati</taxon>
        <taxon>Aquificota</taxon>
        <taxon>Aquificia</taxon>
        <taxon>Aquificales</taxon>
        <taxon>Aquificaceae</taxon>
        <taxon>Hydrogenobacter</taxon>
    </lineage>
</organism>